<dbReference type="STRING" id="522772.Dacet_1130"/>
<proteinExistence type="predicted"/>
<dbReference type="PANTHER" id="PTHR11228:SF7">
    <property type="entry name" value="PQQA PEPTIDE CYCLASE"/>
    <property type="match status" value="1"/>
</dbReference>
<dbReference type="Pfam" id="PF13186">
    <property type="entry name" value="SPASM"/>
    <property type="match status" value="1"/>
</dbReference>
<reference evidence="7 8" key="1">
    <citation type="journal article" date="2010" name="Stand. Genomic Sci.">
        <title>Complete genome sequence of Denitrovibrio acetiphilus type strain (N2460).</title>
        <authorList>
            <person name="Kiss H."/>
            <person name="Lang E."/>
            <person name="Lapidus A."/>
            <person name="Copeland A."/>
            <person name="Nolan M."/>
            <person name="Glavina Del Rio T."/>
            <person name="Chen F."/>
            <person name="Lucas S."/>
            <person name="Tice H."/>
            <person name="Cheng J.F."/>
            <person name="Han C."/>
            <person name="Goodwin L."/>
            <person name="Pitluck S."/>
            <person name="Liolios K."/>
            <person name="Pati A."/>
            <person name="Ivanova N."/>
            <person name="Mavromatis K."/>
            <person name="Chen A."/>
            <person name="Palaniappan K."/>
            <person name="Land M."/>
            <person name="Hauser L."/>
            <person name="Chang Y.J."/>
            <person name="Jeffries C.D."/>
            <person name="Detter J.C."/>
            <person name="Brettin T."/>
            <person name="Spring S."/>
            <person name="Rohde M."/>
            <person name="Goker M."/>
            <person name="Woyke T."/>
            <person name="Bristow J."/>
            <person name="Eisen J.A."/>
            <person name="Markowitz V."/>
            <person name="Hugenholtz P."/>
            <person name="Kyrpides N.C."/>
            <person name="Klenk H.P."/>
        </authorList>
    </citation>
    <scope>NUCLEOTIDE SEQUENCE [LARGE SCALE GENOMIC DNA]</scope>
    <source>
        <strain evidence="8">DSM 12809 / NBRC 114555 / N2460</strain>
    </source>
</reference>
<dbReference type="PaxDb" id="522772-Dacet_1130"/>
<dbReference type="GO" id="GO:0003824">
    <property type="term" value="F:catalytic activity"/>
    <property type="evidence" value="ECO:0007669"/>
    <property type="project" value="InterPro"/>
</dbReference>
<evidence type="ECO:0000256" key="4">
    <source>
        <dbReference type="ARBA" id="ARBA00023004"/>
    </source>
</evidence>
<feature type="domain" description="Radical SAM core" evidence="6">
    <location>
        <begin position="82"/>
        <end position="294"/>
    </location>
</feature>
<dbReference type="CDD" id="cd01335">
    <property type="entry name" value="Radical_SAM"/>
    <property type="match status" value="1"/>
</dbReference>
<name>D4H7A3_DENA2</name>
<keyword evidence="4" id="KW-0408">Iron</keyword>
<evidence type="ECO:0000256" key="3">
    <source>
        <dbReference type="ARBA" id="ARBA00022723"/>
    </source>
</evidence>
<protein>
    <submittedName>
        <fullName evidence="7">Radical SAM domain protein</fullName>
    </submittedName>
</protein>
<dbReference type="FunCoup" id="D4H7A3">
    <property type="interactions" value="17"/>
</dbReference>
<dbReference type="PROSITE" id="PS51918">
    <property type="entry name" value="RADICAL_SAM"/>
    <property type="match status" value="1"/>
</dbReference>
<sequence>MLPYTKSSNINNLNILSNDETGALSCFNDFELLLFHILKGYDTCASREIIENLQIDKTVVEKFINKLNHEGWMRESRPNNYGGALDAVYVIVSELCNYNCKYCYIQPKINKRNQVTSYIETSIFAKIVEKVANFNPNAQILVTGGEPLLHPEFLKLIEILENRKLNFQVLTNGSKINDEIADKLSACNYLKNVQVSLDGTNDETNEITRGDTFAETVSGVDTLHKYNVPFTIAPTIHDGNVHLFQEMMLYSVDKGGGYTPNNYRKISDSDGSISLDYKKFMEILIDSENNLSHKQRNRLSTRNSQSIITLQSTRNLFCCGTGKSTLNIDMKGNVFPCHLLHETMFLLGNVIEESFASIICNPVLNDIRVHTYDIDECSDCHFMSICGGGCKAAVYKKYGRFDKPDPECSALKYGYELIFTGFPK</sequence>
<evidence type="ECO:0000256" key="1">
    <source>
        <dbReference type="ARBA" id="ARBA00001966"/>
    </source>
</evidence>
<dbReference type="eggNOG" id="COG0641">
    <property type="taxonomic scope" value="Bacteria"/>
</dbReference>
<dbReference type="PANTHER" id="PTHR11228">
    <property type="entry name" value="RADICAL SAM DOMAIN PROTEIN"/>
    <property type="match status" value="1"/>
</dbReference>
<evidence type="ECO:0000259" key="6">
    <source>
        <dbReference type="PROSITE" id="PS51918"/>
    </source>
</evidence>
<dbReference type="InterPro" id="IPR058240">
    <property type="entry name" value="rSAM_sf"/>
</dbReference>
<dbReference type="RefSeq" id="WP_013010424.1">
    <property type="nucleotide sequence ID" value="NC_013943.1"/>
</dbReference>
<dbReference type="InterPro" id="IPR013785">
    <property type="entry name" value="Aldolase_TIM"/>
</dbReference>
<dbReference type="GO" id="GO:0046872">
    <property type="term" value="F:metal ion binding"/>
    <property type="evidence" value="ECO:0007669"/>
    <property type="project" value="UniProtKB-KW"/>
</dbReference>
<dbReference type="InterPro" id="IPR023885">
    <property type="entry name" value="4Fe4S-binding_SPASM_dom"/>
</dbReference>
<dbReference type="InterPro" id="IPR050377">
    <property type="entry name" value="Radical_SAM_PqqE_MftC-like"/>
</dbReference>
<dbReference type="EMBL" id="CP001968">
    <property type="protein sequence ID" value="ADD67902.1"/>
    <property type="molecule type" value="Genomic_DNA"/>
</dbReference>
<dbReference type="HOGENOM" id="CLU_009273_4_4_0"/>
<evidence type="ECO:0000313" key="7">
    <source>
        <dbReference type="EMBL" id="ADD67902.1"/>
    </source>
</evidence>
<keyword evidence="3" id="KW-0479">Metal-binding</keyword>
<dbReference type="KEGG" id="dap:Dacet_1130"/>
<dbReference type="SUPFAM" id="SSF102114">
    <property type="entry name" value="Radical SAM enzymes"/>
    <property type="match status" value="1"/>
</dbReference>
<dbReference type="NCBIfam" id="TIGR04085">
    <property type="entry name" value="rSAM_more_4Fe4S"/>
    <property type="match status" value="1"/>
</dbReference>
<evidence type="ECO:0000313" key="8">
    <source>
        <dbReference type="Proteomes" id="UP000002012"/>
    </source>
</evidence>
<evidence type="ECO:0000256" key="5">
    <source>
        <dbReference type="ARBA" id="ARBA00023014"/>
    </source>
</evidence>
<dbReference type="Pfam" id="PF04055">
    <property type="entry name" value="Radical_SAM"/>
    <property type="match status" value="1"/>
</dbReference>
<accession>D4H7A3</accession>
<keyword evidence="8" id="KW-1185">Reference proteome</keyword>
<dbReference type="SFLD" id="SFLDG01067">
    <property type="entry name" value="SPASM/twitch_domain_containing"/>
    <property type="match status" value="1"/>
</dbReference>
<keyword evidence="2" id="KW-0949">S-adenosyl-L-methionine</keyword>
<keyword evidence="5" id="KW-0411">Iron-sulfur</keyword>
<dbReference type="GO" id="GO:0051536">
    <property type="term" value="F:iron-sulfur cluster binding"/>
    <property type="evidence" value="ECO:0007669"/>
    <property type="project" value="UniProtKB-KW"/>
</dbReference>
<dbReference type="SMART" id="SM00729">
    <property type="entry name" value="Elp3"/>
    <property type="match status" value="1"/>
</dbReference>
<dbReference type="AlphaFoldDB" id="D4H7A3"/>
<dbReference type="InParanoid" id="D4H7A3"/>
<dbReference type="OrthoDB" id="9810775at2"/>
<dbReference type="SFLD" id="SFLDS00029">
    <property type="entry name" value="Radical_SAM"/>
    <property type="match status" value="1"/>
</dbReference>
<dbReference type="CDD" id="cd21125">
    <property type="entry name" value="SPASM_AlbA-like"/>
    <property type="match status" value="1"/>
</dbReference>
<dbReference type="InterPro" id="IPR006638">
    <property type="entry name" value="Elp3/MiaA/NifB-like_rSAM"/>
</dbReference>
<evidence type="ECO:0000256" key="2">
    <source>
        <dbReference type="ARBA" id="ARBA00022691"/>
    </source>
</evidence>
<gene>
    <name evidence="7" type="ordered locus">Dacet_1130</name>
</gene>
<dbReference type="Gene3D" id="3.20.20.70">
    <property type="entry name" value="Aldolase class I"/>
    <property type="match status" value="1"/>
</dbReference>
<dbReference type="Proteomes" id="UP000002012">
    <property type="component" value="Chromosome"/>
</dbReference>
<dbReference type="SFLD" id="SFLDG01386">
    <property type="entry name" value="main_SPASM_domain-containing"/>
    <property type="match status" value="1"/>
</dbReference>
<dbReference type="InterPro" id="IPR007197">
    <property type="entry name" value="rSAM"/>
</dbReference>
<organism evidence="7 8">
    <name type="scientific">Denitrovibrio acetiphilus (strain DSM 12809 / NBRC 114555 / N2460)</name>
    <dbReference type="NCBI Taxonomy" id="522772"/>
    <lineage>
        <taxon>Bacteria</taxon>
        <taxon>Pseudomonadati</taxon>
        <taxon>Deferribacterota</taxon>
        <taxon>Deferribacteres</taxon>
        <taxon>Deferribacterales</taxon>
        <taxon>Geovibrionaceae</taxon>
        <taxon>Denitrovibrio</taxon>
    </lineage>
</organism>
<comment type="cofactor">
    <cofactor evidence="1">
        <name>[4Fe-4S] cluster</name>
        <dbReference type="ChEBI" id="CHEBI:49883"/>
    </cofactor>
</comment>